<dbReference type="Pfam" id="PF00440">
    <property type="entry name" value="TetR_N"/>
    <property type="match status" value="1"/>
</dbReference>
<organism evidence="6 7">
    <name type="scientific">Pseudonocardia charpentierae</name>
    <dbReference type="NCBI Taxonomy" id="3075545"/>
    <lineage>
        <taxon>Bacteria</taxon>
        <taxon>Bacillati</taxon>
        <taxon>Actinomycetota</taxon>
        <taxon>Actinomycetes</taxon>
        <taxon>Pseudonocardiales</taxon>
        <taxon>Pseudonocardiaceae</taxon>
        <taxon>Pseudonocardia</taxon>
    </lineage>
</organism>
<protein>
    <submittedName>
        <fullName evidence="6">TetR family transcriptional regulator</fullName>
    </submittedName>
</protein>
<keyword evidence="7" id="KW-1185">Reference proteome</keyword>
<dbReference type="PRINTS" id="PR00455">
    <property type="entry name" value="HTHTETR"/>
</dbReference>
<dbReference type="PANTHER" id="PTHR30055:SF234">
    <property type="entry name" value="HTH-TYPE TRANSCRIPTIONAL REGULATOR BETI"/>
    <property type="match status" value="1"/>
</dbReference>
<evidence type="ECO:0000256" key="3">
    <source>
        <dbReference type="ARBA" id="ARBA00023163"/>
    </source>
</evidence>
<dbReference type="EMBL" id="JAVREJ010000001">
    <property type="protein sequence ID" value="MDT0348281.1"/>
    <property type="molecule type" value="Genomic_DNA"/>
</dbReference>
<keyword evidence="1" id="KW-0805">Transcription regulation</keyword>
<dbReference type="Gene3D" id="1.10.10.60">
    <property type="entry name" value="Homeodomain-like"/>
    <property type="match status" value="1"/>
</dbReference>
<accession>A0ABU2N2Y4</accession>
<gene>
    <name evidence="6" type="ORF">RM445_01930</name>
</gene>
<name>A0ABU2N2Y4_9PSEU</name>
<dbReference type="InterPro" id="IPR009057">
    <property type="entry name" value="Homeodomain-like_sf"/>
</dbReference>
<evidence type="ECO:0000256" key="2">
    <source>
        <dbReference type="ARBA" id="ARBA00023125"/>
    </source>
</evidence>
<feature type="DNA-binding region" description="H-T-H motif" evidence="4">
    <location>
        <begin position="32"/>
        <end position="51"/>
    </location>
</feature>
<dbReference type="InterPro" id="IPR001647">
    <property type="entry name" value="HTH_TetR"/>
</dbReference>
<keyword evidence="2 4" id="KW-0238">DNA-binding</keyword>
<proteinExistence type="predicted"/>
<dbReference type="RefSeq" id="WP_311554177.1">
    <property type="nucleotide sequence ID" value="NZ_JAVREJ010000001.1"/>
</dbReference>
<comment type="caution">
    <text evidence="6">The sequence shown here is derived from an EMBL/GenBank/DDBJ whole genome shotgun (WGS) entry which is preliminary data.</text>
</comment>
<evidence type="ECO:0000313" key="6">
    <source>
        <dbReference type="EMBL" id="MDT0348281.1"/>
    </source>
</evidence>
<evidence type="ECO:0000256" key="4">
    <source>
        <dbReference type="PROSITE-ProRule" id="PRU00335"/>
    </source>
</evidence>
<dbReference type="SUPFAM" id="SSF46689">
    <property type="entry name" value="Homeodomain-like"/>
    <property type="match status" value="1"/>
</dbReference>
<dbReference type="Gene3D" id="1.10.357.10">
    <property type="entry name" value="Tetracycline Repressor, domain 2"/>
    <property type="match status" value="1"/>
</dbReference>
<feature type="domain" description="HTH tetR-type" evidence="5">
    <location>
        <begin position="9"/>
        <end position="69"/>
    </location>
</feature>
<dbReference type="PANTHER" id="PTHR30055">
    <property type="entry name" value="HTH-TYPE TRANSCRIPTIONAL REGULATOR RUTR"/>
    <property type="match status" value="1"/>
</dbReference>
<sequence>MGLRERKKAQTRQRIADTAHRLFGERGFQQVTVAEVAREADVAEATLFNYFPTKEDLFYSGLEEFGARLVEAVRQRPAGEPALVAFRTFLLGEAEQLDRIANDQVALEHASANARVVLASPALQTRERQVLAGIATALAGALDGRTAGPVRHAVANALLGVHTALLDYARERLAAAESPRTIAADVRAHTVEALALLEHGLGNFPSGTADRLG</sequence>
<keyword evidence="3" id="KW-0804">Transcription</keyword>
<dbReference type="Proteomes" id="UP001183202">
    <property type="component" value="Unassembled WGS sequence"/>
</dbReference>
<dbReference type="InterPro" id="IPR023772">
    <property type="entry name" value="DNA-bd_HTH_TetR-type_CS"/>
</dbReference>
<dbReference type="PROSITE" id="PS01081">
    <property type="entry name" value="HTH_TETR_1"/>
    <property type="match status" value="1"/>
</dbReference>
<evidence type="ECO:0000313" key="7">
    <source>
        <dbReference type="Proteomes" id="UP001183202"/>
    </source>
</evidence>
<dbReference type="PROSITE" id="PS50977">
    <property type="entry name" value="HTH_TETR_2"/>
    <property type="match status" value="1"/>
</dbReference>
<reference evidence="7" key="1">
    <citation type="submission" date="2023-07" db="EMBL/GenBank/DDBJ databases">
        <title>30 novel species of actinomycetes from the DSMZ collection.</title>
        <authorList>
            <person name="Nouioui I."/>
        </authorList>
    </citation>
    <scope>NUCLEOTIDE SEQUENCE [LARGE SCALE GENOMIC DNA]</scope>
    <source>
        <strain evidence="7">DSM 45834</strain>
    </source>
</reference>
<dbReference type="InterPro" id="IPR050109">
    <property type="entry name" value="HTH-type_TetR-like_transc_reg"/>
</dbReference>
<evidence type="ECO:0000256" key="1">
    <source>
        <dbReference type="ARBA" id="ARBA00023015"/>
    </source>
</evidence>
<evidence type="ECO:0000259" key="5">
    <source>
        <dbReference type="PROSITE" id="PS50977"/>
    </source>
</evidence>